<evidence type="ECO:0000313" key="13">
    <source>
        <dbReference type="EMBL" id="MCM1983130.1"/>
    </source>
</evidence>
<dbReference type="PROSITE" id="PS50893">
    <property type="entry name" value="ABC_TRANSPORTER_2"/>
    <property type="match status" value="1"/>
</dbReference>
<dbReference type="PANTHER" id="PTHR24220:SF470">
    <property type="entry name" value="CELL DIVISION ATP-BINDING PROTEIN FTSE"/>
    <property type="match status" value="1"/>
</dbReference>
<evidence type="ECO:0000256" key="1">
    <source>
        <dbReference type="ARBA" id="ARBA00005417"/>
    </source>
</evidence>
<dbReference type="InterPro" id="IPR017871">
    <property type="entry name" value="ABC_transporter-like_CS"/>
</dbReference>
<evidence type="ECO:0000259" key="12">
    <source>
        <dbReference type="PROSITE" id="PS50893"/>
    </source>
</evidence>
<dbReference type="EMBL" id="JTHE03000056">
    <property type="protein sequence ID" value="MCM1983130.1"/>
    <property type="molecule type" value="Genomic_DNA"/>
</dbReference>
<dbReference type="InterPro" id="IPR003593">
    <property type="entry name" value="AAA+_ATPase"/>
</dbReference>
<evidence type="ECO:0000256" key="6">
    <source>
        <dbReference type="ARBA" id="ARBA00022741"/>
    </source>
</evidence>
<accession>A0ABD4T3W3</accession>
<proteinExistence type="inferred from homology"/>
<keyword evidence="6 10" id="KW-0547">Nucleotide-binding</keyword>
<keyword evidence="9 10" id="KW-0131">Cell cycle</keyword>
<evidence type="ECO:0000256" key="11">
    <source>
        <dbReference type="SAM" id="MobiDB-lite"/>
    </source>
</evidence>
<dbReference type="CDD" id="cd03255">
    <property type="entry name" value="ABC_MJ0796_LolCDE_FtsE"/>
    <property type="match status" value="1"/>
</dbReference>
<dbReference type="GO" id="GO:0005524">
    <property type="term" value="F:ATP binding"/>
    <property type="evidence" value="ECO:0007669"/>
    <property type="project" value="UniProtKB-UniRule"/>
</dbReference>
<dbReference type="PANTHER" id="PTHR24220">
    <property type="entry name" value="IMPORT ATP-BINDING PROTEIN"/>
    <property type="match status" value="1"/>
</dbReference>
<dbReference type="InterPro" id="IPR015854">
    <property type="entry name" value="ABC_transpr_LolD-like"/>
</dbReference>
<comment type="function">
    <text evidence="10">Part of the ABC transporter FtsEX involved in cellular division.</text>
</comment>
<comment type="similarity">
    <text evidence="1 10">Belongs to the ABC transporter superfamily.</text>
</comment>
<evidence type="ECO:0000256" key="10">
    <source>
        <dbReference type="RuleBase" id="RU365094"/>
    </source>
</evidence>
<dbReference type="AlphaFoldDB" id="A0ABD4T3W3"/>
<evidence type="ECO:0000256" key="3">
    <source>
        <dbReference type="ARBA" id="ARBA00022448"/>
    </source>
</evidence>
<dbReference type="GO" id="GO:0051301">
    <property type="term" value="P:cell division"/>
    <property type="evidence" value="ECO:0007669"/>
    <property type="project" value="UniProtKB-UniRule"/>
</dbReference>
<organism evidence="13 14">
    <name type="scientific">Lyngbya confervoides BDU141951</name>
    <dbReference type="NCBI Taxonomy" id="1574623"/>
    <lineage>
        <taxon>Bacteria</taxon>
        <taxon>Bacillati</taxon>
        <taxon>Cyanobacteriota</taxon>
        <taxon>Cyanophyceae</taxon>
        <taxon>Oscillatoriophycideae</taxon>
        <taxon>Oscillatoriales</taxon>
        <taxon>Microcoleaceae</taxon>
        <taxon>Lyngbya</taxon>
    </lineage>
</organism>
<keyword evidence="8 10" id="KW-0472">Membrane</keyword>
<protein>
    <recommendedName>
        <fullName evidence="2 10">Cell division ATP-binding protein FtsE</fullName>
    </recommendedName>
</protein>
<dbReference type="SUPFAM" id="SSF52540">
    <property type="entry name" value="P-loop containing nucleoside triphosphate hydrolases"/>
    <property type="match status" value="1"/>
</dbReference>
<dbReference type="Gene3D" id="3.40.50.300">
    <property type="entry name" value="P-loop containing nucleotide triphosphate hydrolases"/>
    <property type="match status" value="1"/>
</dbReference>
<keyword evidence="7 10" id="KW-0067">ATP-binding</keyword>
<evidence type="ECO:0000256" key="4">
    <source>
        <dbReference type="ARBA" id="ARBA00022475"/>
    </source>
</evidence>
<feature type="region of interest" description="Disordered" evidence="11">
    <location>
        <begin position="1"/>
        <end position="32"/>
    </location>
</feature>
<evidence type="ECO:0000256" key="5">
    <source>
        <dbReference type="ARBA" id="ARBA00022618"/>
    </source>
</evidence>
<evidence type="ECO:0000256" key="9">
    <source>
        <dbReference type="ARBA" id="ARBA00023306"/>
    </source>
</evidence>
<evidence type="ECO:0000256" key="2">
    <source>
        <dbReference type="ARBA" id="ARBA00020019"/>
    </source>
</evidence>
<dbReference type="Proteomes" id="UP000031561">
    <property type="component" value="Unassembled WGS sequence"/>
</dbReference>
<evidence type="ECO:0000256" key="8">
    <source>
        <dbReference type="ARBA" id="ARBA00023136"/>
    </source>
</evidence>
<dbReference type="SMART" id="SM00382">
    <property type="entry name" value="AAA"/>
    <property type="match status" value="1"/>
</dbReference>
<dbReference type="NCBIfam" id="TIGR02673">
    <property type="entry name" value="FtsE"/>
    <property type="match status" value="1"/>
</dbReference>
<dbReference type="PROSITE" id="PS00211">
    <property type="entry name" value="ABC_TRANSPORTER_1"/>
    <property type="match status" value="1"/>
</dbReference>
<keyword evidence="14" id="KW-1185">Reference proteome</keyword>
<evidence type="ECO:0000256" key="7">
    <source>
        <dbReference type="ARBA" id="ARBA00022840"/>
    </source>
</evidence>
<keyword evidence="5 10" id="KW-0132">Cell division</keyword>
<dbReference type="GO" id="GO:0005886">
    <property type="term" value="C:plasma membrane"/>
    <property type="evidence" value="ECO:0007669"/>
    <property type="project" value="UniProtKB-SubCell"/>
</dbReference>
<comment type="subcellular location">
    <subcellularLocation>
        <location evidence="10">Cell membrane</location>
        <topology evidence="10">Peripheral membrane protein</topology>
        <orientation evidence="10">Cytoplasmic side</orientation>
    </subcellularLocation>
</comment>
<dbReference type="Pfam" id="PF00005">
    <property type="entry name" value="ABC_tran"/>
    <property type="match status" value="1"/>
</dbReference>
<gene>
    <name evidence="10 13" type="primary">ftsE</name>
    <name evidence="13" type="ORF">QQ91_0009870</name>
</gene>
<feature type="domain" description="ABC transporter" evidence="12">
    <location>
        <begin position="38"/>
        <end position="259"/>
    </location>
</feature>
<dbReference type="InterPro" id="IPR005286">
    <property type="entry name" value="Cell_div_FtsE"/>
</dbReference>
<dbReference type="RefSeq" id="WP_166281997.1">
    <property type="nucleotide sequence ID" value="NZ_JTHE03000056.1"/>
</dbReference>
<dbReference type="InterPro" id="IPR017911">
    <property type="entry name" value="MacB-like_ATP-bd"/>
</dbReference>
<evidence type="ECO:0000313" key="14">
    <source>
        <dbReference type="Proteomes" id="UP000031561"/>
    </source>
</evidence>
<keyword evidence="3" id="KW-0813">Transport</keyword>
<name>A0ABD4T3W3_9CYAN</name>
<keyword evidence="4 10" id="KW-1003">Cell membrane</keyword>
<comment type="caution">
    <text evidence="13">The sequence shown here is derived from an EMBL/GenBank/DDBJ whole genome shotgun (WGS) entry which is preliminary data.</text>
</comment>
<dbReference type="InterPro" id="IPR003439">
    <property type="entry name" value="ABC_transporter-like_ATP-bd"/>
</dbReference>
<comment type="subunit">
    <text evidence="10">Homodimer. Forms a membrane-associated complex with FtsX.</text>
</comment>
<dbReference type="InterPro" id="IPR027417">
    <property type="entry name" value="P-loop_NTPase"/>
</dbReference>
<sequence>MTQAFLRTRSVSLGLRRSPRRPPVDSPPLQGAKSDYALNLRGVSRVYPANHGGIRDVDLALRQGDFLFVTGPSGSGKTTLMKLIYGAEKPDQGEIWVAGENVAKLRGNSLSHLRRRLGVVFQDYKLIPNWTVEENVSFVLRAQGISHQKVRQRLLPTLKLVGLQDKAKNYPLQLSGGEQQRVSIARAIVGSPRLLLADEPTGNLDHENAMQVLGILKKLNSLGITVMVTTHDLNLIKIGNAPVAQINQGQLKIVSPQRI</sequence>
<reference evidence="13 14" key="1">
    <citation type="journal article" date="2015" name="Genome Announc.">
        <title>Draft Genome Sequence of Filamentous Marine Cyanobacterium Lyngbya confervoides Strain BDU141951.</title>
        <authorList>
            <person name="Chandrababunaidu M.M."/>
            <person name="Sen D."/>
            <person name="Tripathy S."/>
        </authorList>
    </citation>
    <scope>NUCLEOTIDE SEQUENCE [LARGE SCALE GENOMIC DNA]</scope>
    <source>
        <strain evidence="13 14">BDU141951</strain>
    </source>
</reference>
<dbReference type="FunFam" id="3.40.50.300:FF:000056">
    <property type="entry name" value="Cell division ATP-binding protein FtsE"/>
    <property type="match status" value="1"/>
</dbReference>